<evidence type="ECO:0000313" key="2">
    <source>
        <dbReference type="EMBL" id="NHZ64770.1"/>
    </source>
</evidence>
<reference evidence="2 3" key="1">
    <citation type="submission" date="2019-10" db="EMBL/GenBank/DDBJ databases">
        <title>Taxonomy of Antarctic Massilia spp.: description of Massilia rubra sp. nov., Massilia aquatica sp. nov., Massilia mucilaginosa sp. nov., Massilia frigida sp. nov. isolated from streams, lakes and regoliths.</title>
        <authorList>
            <person name="Holochova P."/>
            <person name="Sedlacek I."/>
            <person name="Kralova S."/>
            <person name="Maslanova I."/>
            <person name="Busse H.-J."/>
            <person name="Stankova E."/>
            <person name="Vrbovska V."/>
            <person name="Kovarovic V."/>
            <person name="Bartak M."/>
            <person name="Svec P."/>
            <person name="Pantucek R."/>
        </authorList>
    </citation>
    <scope>NUCLEOTIDE SEQUENCE [LARGE SCALE GENOMIC DNA]</scope>
    <source>
        <strain evidence="2 3">CCM 8694</strain>
    </source>
</reference>
<keyword evidence="3" id="KW-1185">Reference proteome</keyword>
<feature type="signal peptide" evidence="1">
    <location>
        <begin position="1"/>
        <end position="26"/>
    </location>
</feature>
<dbReference type="EMBL" id="WHJF01000062">
    <property type="protein sequence ID" value="NHZ64770.1"/>
    <property type="molecule type" value="Genomic_DNA"/>
</dbReference>
<sequence>MQRFSRLFLITMLGAFSCASPGVALGANTASAEQELKEFADYKLSICGTGARRAISGWQAGHQVDEEYEFGDCIAEARTEGKKLYAAVLTKVSGKTQAEAALKDYFATWLTALSNIKPTGYEAMRSYNDRQSEYAEKVDLLWNKFELEN</sequence>
<gene>
    <name evidence="2" type="ORF">F1735_21130</name>
</gene>
<evidence type="ECO:0000313" key="3">
    <source>
        <dbReference type="Proteomes" id="UP000610594"/>
    </source>
</evidence>
<name>A0ABX0MPS4_9BURK</name>
<protein>
    <submittedName>
        <fullName evidence="2">Uncharacterized protein</fullName>
    </submittedName>
</protein>
<feature type="chain" id="PRO_5046639100" evidence="1">
    <location>
        <begin position="27"/>
        <end position="149"/>
    </location>
</feature>
<dbReference type="PROSITE" id="PS51257">
    <property type="entry name" value="PROKAR_LIPOPROTEIN"/>
    <property type="match status" value="1"/>
</dbReference>
<dbReference type="RefSeq" id="WP_167238791.1">
    <property type="nucleotide sequence ID" value="NZ_WHJF01000062.1"/>
</dbReference>
<dbReference type="Proteomes" id="UP000610594">
    <property type="component" value="Unassembled WGS sequence"/>
</dbReference>
<organism evidence="2 3">
    <name type="scientific">Massilia genomosp. 1</name>
    <dbReference type="NCBI Taxonomy" id="2609280"/>
    <lineage>
        <taxon>Bacteria</taxon>
        <taxon>Pseudomonadati</taxon>
        <taxon>Pseudomonadota</taxon>
        <taxon>Betaproteobacteria</taxon>
        <taxon>Burkholderiales</taxon>
        <taxon>Oxalobacteraceae</taxon>
        <taxon>Telluria group</taxon>
        <taxon>Massilia</taxon>
    </lineage>
</organism>
<keyword evidence="1" id="KW-0732">Signal</keyword>
<evidence type="ECO:0000256" key="1">
    <source>
        <dbReference type="SAM" id="SignalP"/>
    </source>
</evidence>
<comment type="caution">
    <text evidence="2">The sequence shown here is derived from an EMBL/GenBank/DDBJ whole genome shotgun (WGS) entry which is preliminary data.</text>
</comment>
<proteinExistence type="predicted"/>
<accession>A0ABX0MPS4</accession>